<dbReference type="InterPro" id="IPR011249">
    <property type="entry name" value="Metalloenz_LuxS/M16"/>
</dbReference>
<keyword evidence="4" id="KW-1185">Reference proteome</keyword>
<dbReference type="STRING" id="1122192.SAMN02745673_03058"/>
<dbReference type="InterPro" id="IPR007863">
    <property type="entry name" value="Peptidase_M16_C"/>
</dbReference>
<gene>
    <name evidence="3" type="ORF">SAMN02745673_03058</name>
</gene>
<dbReference type="Proteomes" id="UP000190637">
    <property type="component" value="Unassembled WGS sequence"/>
</dbReference>
<dbReference type="SUPFAM" id="SSF63411">
    <property type="entry name" value="LuxS/MPP-like metallohydrolase"/>
    <property type="match status" value="2"/>
</dbReference>
<protein>
    <submittedName>
        <fullName evidence="3">Predicted Zn-dependent peptidase</fullName>
    </submittedName>
</protein>
<sequence>MSMLQPRPTLGDASPYTFPKARRLQVGGGTVVAIDVPGQPYAAVRLVQPAGGTSEPLDQMGVAALANEALEDGPEGNSSLAPALEQYGAEWVSRVTWDSFVTGVDAPASRIADATALFAEAVRAPALRDDDVIRRRDQLVERFWLEASMASTVAARAIGGQLFTGRYATPLSGGPANLQQLTPEIVREFHAGSVAAVAGTLVVVGDLSGVDLEKIGRTVFGDAQPTPSRSTTAPEGAPGELPRVLVLDRPGSVQSALVLAHRAPARSEIDLPRANGMSDVLGGMFTSRLNMELRERLGYTYGVGCRFDLRRDSGVFFISTQVEGPTTAHSVTASLEQIERLRNEGVTDGELSAVRESNTVGLPVGYSTARSLASALVEAVVHDLPEDHVDQLRAGFERITAEDLHQAARDYLHPSEFVIIVAGDAKEVAGPLEEIGVGPVTVRDPEALWA</sequence>
<accession>A0A1T4RWQ3</accession>
<dbReference type="InterPro" id="IPR050361">
    <property type="entry name" value="MPP/UQCRC_Complex"/>
</dbReference>
<feature type="domain" description="Peptidase M16 C-terminal" evidence="2">
    <location>
        <begin position="181"/>
        <end position="356"/>
    </location>
</feature>
<reference evidence="3 4" key="1">
    <citation type="submission" date="2017-02" db="EMBL/GenBank/DDBJ databases">
        <authorList>
            <person name="Peterson S.W."/>
        </authorList>
    </citation>
    <scope>NUCLEOTIDE SEQUENCE [LARGE SCALE GENOMIC DNA]</scope>
    <source>
        <strain evidence="3 4">DSM 45154</strain>
    </source>
</reference>
<evidence type="ECO:0000313" key="4">
    <source>
        <dbReference type="Proteomes" id="UP000190637"/>
    </source>
</evidence>
<evidence type="ECO:0000256" key="1">
    <source>
        <dbReference type="SAM" id="MobiDB-lite"/>
    </source>
</evidence>
<dbReference type="PANTHER" id="PTHR11851:SF224">
    <property type="entry name" value="PROCESSING PROTEASE"/>
    <property type="match status" value="1"/>
</dbReference>
<proteinExistence type="predicted"/>
<feature type="region of interest" description="Disordered" evidence="1">
    <location>
        <begin position="220"/>
        <end position="240"/>
    </location>
</feature>
<dbReference type="PANTHER" id="PTHR11851">
    <property type="entry name" value="METALLOPROTEASE"/>
    <property type="match status" value="1"/>
</dbReference>
<evidence type="ECO:0000259" key="2">
    <source>
        <dbReference type="Pfam" id="PF05193"/>
    </source>
</evidence>
<name>A0A1T4RWQ3_9ACTN</name>
<dbReference type="GO" id="GO:0046872">
    <property type="term" value="F:metal ion binding"/>
    <property type="evidence" value="ECO:0007669"/>
    <property type="project" value="InterPro"/>
</dbReference>
<dbReference type="EMBL" id="FUWS01000007">
    <property type="protein sequence ID" value="SKA20439.1"/>
    <property type="molecule type" value="Genomic_DNA"/>
</dbReference>
<dbReference type="Gene3D" id="3.30.830.10">
    <property type="entry name" value="Metalloenzyme, LuxS/M16 peptidase-like"/>
    <property type="match status" value="2"/>
</dbReference>
<dbReference type="Pfam" id="PF05193">
    <property type="entry name" value="Peptidase_M16_C"/>
    <property type="match status" value="1"/>
</dbReference>
<dbReference type="AlphaFoldDB" id="A0A1T4RWQ3"/>
<organism evidence="3 4">
    <name type="scientific">Marinactinospora thermotolerans DSM 45154</name>
    <dbReference type="NCBI Taxonomy" id="1122192"/>
    <lineage>
        <taxon>Bacteria</taxon>
        <taxon>Bacillati</taxon>
        <taxon>Actinomycetota</taxon>
        <taxon>Actinomycetes</taxon>
        <taxon>Streptosporangiales</taxon>
        <taxon>Nocardiopsidaceae</taxon>
        <taxon>Marinactinospora</taxon>
    </lineage>
</organism>
<evidence type="ECO:0000313" key="3">
    <source>
        <dbReference type="EMBL" id="SKA20439.1"/>
    </source>
</evidence>